<dbReference type="Proteomes" id="UP001189619">
    <property type="component" value="Chromosome"/>
</dbReference>
<organism evidence="2 3">
    <name type="scientific">Brevibacillus aydinogluensis</name>
    <dbReference type="NCBI Taxonomy" id="927786"/>
    <lineage>
        <taxon>Bacteria</taxon>
        <taxon>Bacillati</taxon>
        <taxon>Bacillota</taxon>
        <taxon>Bacilli</taxon>
        <taxon>Bacillales</taxon>
        <taxon>Paenibacillaceae</taxon>
        <taxon>Brevibacillus</taxon>
    </lineage>
</organism>
<feature type="region of interest" description="Disordered" evidence="1">
    <location>
        <begin position="264"/>
        <end position="287"/>
    </location>
</feature>
<reference evidence="2" key="1">
    <citation type="submission" date="2023-07" db="EMBL/GenBank/DDBJ databases">
        <authorList>
            <person name="Ivanov I."/>
            <person name="Teneva D."/>
            <person name="Stoikov I."/>
        </authorList>
    </citation>
    <scope>NUCLEOTIDE SEQUENCE</scope>
    <source>
        <strain evidence="2">4475</strain>
    </source>
</reference>
<keyword evidence="3" id="KW-1185">Reference proteome</keyword>
<proteinExistence type="predicted"/>
<protein>
    <submittedName>
        <fullName evidence="2">Cu-amine-oxidN1 domain-containing protein</fullName>
    </submittedName>
</protein>
<dbReference type="EMBL" id="OY569118">
    <property type="protein sequence ID" value="CAJ1003493.1"/>
    <property type="molecule type" value="Genomic_DNA"/>
</dbReference>
<name>A0AA48MBL4_9BACL</name>
<sequence length="459" mass="50832">MDVEVYYAGQRSGTIPYMSVPAFRLFCKQNGFQLRWDAEQKRIELDSGLKGRVCVLAVGKAGKDASYECEILNRVQAFLSEYGAEVVIGEPAKILKKDVAIRFSVKEIRASVSPKLIVFRSENESRRTLVDCLHHELKQTGINCVVKLLREARSASSGIAVQFQLPQGTDEQQRKAYAECIAFFLASGILHYFLTGLRISPLSYLSRHLLKAFGGRAAAEEADSADAAKNAGEEADAYSAAGVNEQQEAAPTEPLETEAALGAQTIDVQPDPDTAEARTDEAEPQVTVQEAVPLAETFRQAEARRLEAEVFFDYTVLRSDVENRPFLLIGNICVKNTGTEALYNPVVCLRADPPDSIKMGGQILPPNLVETLAVQSSAGIKGWRYLENDWFTQAKERGEYWMAPIHPVRIEPNTTEMFQNFQFSVTKPETGNTVTVEGYVFFQEQGLQFAANNRIALSL</sequence>
<evidence type="ECO:0000256" key="1">
    <source>
        <dbReference type="SAM" id="MobiDB-lite"/>
    </source>
</evidence>
<gene>
    <name evidence="2" type="ORF">BSPP4475_14330</name>
</gene>
<evidence type="ECO:0000313" key="3">
    <source>
        <dbReference type="Proteomes" id="UP001189619"/>
    </source>
</evidence>
<dbReference type="KEGG" id="bayd:BSPP4475_14330"/>
<dbReference type="RefSeq" id="WP_304414507.1">
    <property type="nucleotide sequence ID" value="NZ_OY569118.1"/>
</dbReference>
<evidence type="ECO:0000313" key="2">
    <source>
        <dbReference type="EMBL" id="CAJ1003493.1"/>
    </source>
</evidence>
<accession>A0AA48MBL4</accession>
<dbReference type="AlphaFoldDB" id="A0AA48MBL4"/>